<dbReference type="PANTHER" id="PTHR42796">
    <property type="entry name" value="FUMARYLACETOACETATE HYDROLASE DOMAIN-CONTAINING PROTEIN 2A-RELATED"/>
    <property type="match status" value="1"/>
</dbReference>
<evidence type="ECO:0000256" key="2">
    <source>
        <dbReference type="ARBA" id="ARBA00022723"/>
    </source>
</evidence>
<comment type="caution">
    <text evidence="5">The sequence shown here is derived from an EMBL/GenBank/DDBJ whole genome shotgun (WGS) entry which is preliminary data.</text>
</comment>
<organism evidence="5 6">
    <name type="scientific">Fimbriiglobus ruber</name>
    <dbReference type="NCBI Taxonomy" id="1908690"/>
    <lineage>
        <taxon>Bacteria</taxon>
        <taxon>Pseudomonadati</taxon>
        <taxon>Planctomycetota</taxon>
        <taxon>Planctomycetia</taxon>
        <taxon>Gemmatales</taxon>
        <taxon>Gemmataceae</taxon>
        <taxon>Fimbriiglobus</taxon>
    </lineage>
</organism>
<dbReference type="EMBL" id="NIDE01000007">
    <property type="protein sequence ID" value="OWK40776.1"/>
    <property type="molecule type" value="Genomic_DNA"/>
</dbReference>
<dbReference type="Gene3D" id="3.90.850.10">
    <property type="entry name" value="Fumarylacetoacetase-like, C-terminal domain"/>
    <property type="match status" value="1"/>
</dbReference>
<dbReference type="InterPro" id="IPR011234">
    <property type="entry name" value="Fumarylacetoacetase-like_C"/>
</dbReference>
<name>A0A225DT58_9BACT</name>
<keyword evidence="6" id="KW-1185">Reference proteome</keyword>
<dbReference type="PANTHER" id="PTHR42796:SF4">
    <property type="entry name" value="FUMARYLACETOACETATE HYDROLASE DOMAIN-CONTAINING PROTEIN 2A"/>
    <property type="match status" value="1"/>
</dbReference>
<keyword evidence="2" id="KW-0479">Metal-binding</keyword>
<dbReference type="AlphaFoldDB" id="A0A225DT58"/>
<dbReference type="GO" id="GO:0016853">
    <property type="term" value="F:isomerase activity"/>
    <property type="evidence" value="ECO:0007669"/>
    <property type="project" value="UniProtKB-ARBA"/>
</dbReference>
<dbReference type="Proteomes" id="UP000214646">
    <property type="component" value="Unassembled WGS sequence"/>
</dbReference>
<dbReference type="SUPFAM" id="SSF56529">
    <property type="entry name" value="FAH"/>
    <property type="match status" value="1"/>
</dbReference>
<dbReference type="GO" id="GO:0016787">
    <property type="term" value="F:hydrolase activity"/>
    <property type="evidence" value="ECO:0007669"/>
    <property type="project" value="UniProtKB-KW"/>
</dbReference>
<evidence type="ECO:0000256" key="1">
    <source>
        <dbReference type="ARBA" id="ARBA00010211"/>
    </source>
</evidence>
<keyword evidence="5" id="KW-0378">Hydrolase</keyword>
<evidence type="ECO:0000256" key="3">
    <source>
        <dbReference type="SAM" id="MobiDB-lite"/>
    </source>
</evidence>
<proteinExistence type="inferred from homology"/>
<feature type="domain" description="Fumarylacetoacetase-like C-terminal" evidence="4">
    <location>
        <begin position="125"/>
        <end position="331"/>
    </location>
</feature>
<gene>
    <name evidence="5" type="ORF">FRUB_04668</name>
</gene>
<feature type="region of interest" description="Disordered" evidence="3">
    <location>
        <begin position="1"/>
        <end position="40"/>
    </location>
</feature>
<dbReference type="GO" id="GO:0046872">
    <property type="term" value="F:metal ion binding"/>
    <property type="evidence" value="ECO:0007669"/>
    <property type="project" value="UniProtKB-KW"/>
</dbReference>
<comment type="similarity">
    <text evidence="1">Belongs to the FAH family.</text>
</comment>
<evidence type="ECO:0000313" key="5">
    <source>
        <dbReference type="EMBL" id="OWK40776.1"/>
    </source>
</evidence>
<evidence type="ECO:0000313" key="6">
    <source>
        <dbReference type="Proteomes" id="UP000214646"/>
    </source>
</evidence>
<sequence>MGGPSARVGRDAARAAEMADLSGEELVPGRARRENSPLTSSAYPELSMRLATILTPHGPRAAAQVGNHFVDLHATDPGLPTSVKHLLAASATVRKAAAEAAASPHAVKYAADAVKILPPIPDPSKILCIGLNYRDHAIEGGKPIPTEPVVFGKFANTLVGQGDPIKIPKVSKEVDYEAELVVVIGKTGKHIPNDASAFDYVGGYTCGHDVSGRDWQFRGAEKQWIIGKTFDTFAPIGPVVVTTDELTDPHKLQIQLRLNGQTLQNSNTKEFIFGVPALLAFLSQVITLEPGDLIFTGTPPGVGIARKPPILLKAGDVVEVEIEKIGVLKNPCVAE</sequence>
<dbReference type="GO" id="GO:0019752">
    <property type="term" value="P:carboxylic acid metabolic process"/>
    <property type="evidence" value="ECO:0007669"/>
    <property type="project" value="UniProtKB-ARBA"/>
</dbReference>
<protein>
    <submittedName>
        <fullName evidence="5">Fumarylacetoacetate hydrolase family protein</fullName>
    </submittedName>
</protein>
<evidence type="ECO:0000259" key="4">
    <source>
        <dbReference type="Pfam" id="PF01557"/>
    </source>
</evidence>
<dbReference type="InterPro" id="IPR051121">
    <property type="entry name" value="FAH"/>
</dbReference>
<dbReference type="FunFam" id="3.90.850.10:FF:000002">
    <property type="entry name" value="2-hydroxyhepta-2,4-diene-1,7-dioate isomerase"/>
    <property type="match status" value="1"/>
</dbReference>
<dbReference type="InterPro" id="IPR036663">
    <property type="entry name" value="Fumarylacetoacetase_C_sf"/>
</dbReference>
<dbReference type="Pfam" id="PF01557">
    <property type="entry name" value="FAA_hydrolase"/>
    <property type="match status" value="1"/>
</dbReference>
<reference evidence="6" key="1">
    <citation type="submission" date="2017-06" db="EMBL/GenBank/DDBJ databases">
        <title>Genome analysis of Fimbriiglobus ruber SP5, the first member of the order Planctomycetales with confirmed chitinolytic capability.</title>
        <authorList>
            <person name="Ravin N.V."/>
            <person name="Rakitin A.L."/>
            <person name="Ivanova A.A."/>
            <person name="Beletsky A.V."/>
            <person name="Kulichevskaya I.S."/>
            <person name="Mardanov A.V."/>
            <person name="Dedysh S.N."/>
        </authorList>
    </citation>
    <scope>NUCLEOTIDE SEQUENCE [LARGE SCALE GENOMIC DNA]</scope>
    <source>
        <strain evidence="6">SP5</strain>
    </source>
</reference>
<accession>A0A225DT58</accession>